<sequence>MNINRCPVCGEGSRFLYRLNTVNHDNIILTCEECNSTYIDPNRMEIGQAVSNRTLYSVYGGTDAELFNSKLSGWASKVEICQSKWNELLDVNESFIHYSKKSKNKIK</sequence>
<dbReference type="GeneID" id="31355767"/>
<organism evidence="1 2">
    <name type="scientific">Heterostelium pallidum (strain ATCC 26659 / Pp 5 / PN500)</name>
    <name type="common">Cellular slime mold</name>
    <name type="synonym">Polysphondylium pallidum</name>
    <dbReference type="NCBI Taxonomy" id="670386"/>
    <lineage>
        <taxon>Eukaryota</taxon>
        <taxon>Amoebozoa</taxon>
        <taxon>Evosea</taxon>
        <taxon>Eumycetozoa</taxon>
        <taxon>Dictyostelia</taxon>
        <taxon>Acytosteliales</taxon>
        <taxon>Acytosteliaceae</taxon>
        <taxon>Heterostelium</taxon>
    </lineage>
</organism>
<dbReference type="InParanoid" id="D3AVW8"/>
<dbReference type="Proteomes" id="UP000001396">
    <property type="component" value="Unassembled WGS sequence"/>
</dbReference>
<accession>D3AVW8</accession>
<evidence type="ECO:0000313" key="1">
    <source>
        <dbReference type="EMBL" id="EFA86441.1"/>
    </source>
</evidence>
<proteinExistence type="predicted"/>
<dbReference type="AlphaFoldDB" id="D3AVW8"/>
<name>D3AVW8_HETP5</name>
<protein>
    <submittedName>
        <fullName evidence="1">Uncharacterized protein</fullName>
    </submittedName>
</protein>
<gene>
    <name evidence="1" type="ORF">PPL_00233</name>
</gene>
<dbReference type="RefSeq" id="XP_020438546.1">
    <property type="nucleotide sequence ID" value="XM_020571272.1"/>
</dbReference>
<reference evidence="1 2" key="1">
    <citation type="journal article" date="2011" name="Genome Res.">
        <title>Phylogeny-wide analysis of social amoeba genomes highlights ancient origins for complex intercellular communication.</title>
        <authorList>
            <person name="Heidel A.J."/>
            <person name="Lawal H.M."/>
            <person name="Felder M."/>
            <person name="Schilde C."/>
            <person name="Helps N.R."/>
            <person name="Tunggal B."/>
            <person name="Rivero F."/>
            <person name="John U."/>
            <person name="Schleicher M."/>
            <person name="Eichinger L."/>
            <person name="Platzer M."/>
            <person name="Noegel A.A."/>
            <person name="Schaap P."/>
            <person name="Gloeckner G."/>
        </authorList>
    </citation>
    <scope>NUCLEOTIDE SEQUENCE [LARGE SCALE GENOMIC DNA]</scope>
    <source>
        <strain evidence="2">ATCC 26659 / Pp 5 / PN500</strain>
    </source>
</reference>
<keyword evidence="2" id="KW-1185">Reference proteome</keyword>
<evidence type="ECO:0000313" key="2">
    <source>
        <dbReference type="Proteomes" id="UP000001396"/>
    </source>
</evidence>
<comment type="caution">
    <text evidence="1">The sequence shown here is derived from an EMBL/GenBank/DDBJ whole genome shotgun (WGS) entry which is preliminary data.</text>
</comment>
<dbReference type="EMBL" id="ADBJ01000002">
    <property type="protein sequence ID" value="EFA86441.1"/>
    <property type="molecule type" value="Genomic_DNA"/>
</dbReference>